<dbReference type="EMBL" id="JBHVBU010000200">
    <property type="protein sequence ID" value="MFE7967917.1"/>
    <property type="molecule type" value="Genomic_DNA"/>
</dbReference>
<keyword evidence="4" id="KW-1185">Reference proteome</keyword>
<accession>A0ABW6JU82</accession>
<reference evidence="3 4" key="1">
    <citation type="submission" date="2024-09" db="EMBL/GenBank/DDBJ databases">
        <title>The Natural Products Discovery Center: Release of the First 8490 Sequenced Strains for Exploring Actinobacteria Biosynthetic Diversity.</title>
        <authorList>
            <person name="Kalkreuter E."/>
            <person name="Kautsar S.A."/>
            <person name="Yang D."/>
            <person name="Bader C.D."/>
            <person name="Teijaro C.N."/>
            <person name="Fluegel L."/>
            <person name="Davis C.M."/>
            <person name="Simpson J.R."/>
            <person name="Lauterbach L."/>
            <person name="Steele A.D."/>
            <person name="Gui C."/>
            <person name="Meng S."/>
            <person name="Li G."/>
            <person name="Viehrig K."/>
            <person name="Ye F."/>
            <person name="Su P."/>
            <person name="Kiefer A.F."/>
            <person name="Nichols A."/>
            <person name="Cepeda A.J."/>
            <person name="Yan W."/>
            <person name="Fan B."/>
            <person name="Jiang Y."/>
            <person name="Adhikari A."/>
            <person name="Zheng C.-J."/>
            <person name="Schuster L."/>
            <person name="Cowan T.M."/>
            <person name="Smanski M.J."/>
            <person name="Chevrette M.G."/>
            <person name="De Carvalho L.P.S."/>
            <person name="Shen B."/>
        </authorList>
    </citation>
    <scope>NUCLEOTIDE SEQUENCE [LARGE SCALE GENOMIC DNA]</scope>
    <source>
        <strain evidence="3 4">NPDC057399</strain>
    </source>
</reference>
<protein>
    <recommendedName>
        <fullName evidence="2">GTPase HflX N-terminal domain-containing protein</fullName>
    </recommendedName>
</protein>
<dbReference type="Proteomes" id="UP001600650">
    <property type="component" value="Unassembled WGS sequence"/>
</dbReference>
<dbReference type="Pfam" id="PF13167">
    <property type="entry name" value="GTP-bdg_N"/>
    <property type="match status" value="1"/>
</dbReference>
<dbReference type="InterPro" id="IPR025121">
    <property type="entry name" value="GTPase_HflX_N"/>
</dbReference>
<evidence type="ECO:0000259" key="2">
    <source>
        <dbReference type="Pfam" id="PF13167"/>
    </source>
</evidence>
<evidence type="ECO:0000256" key="1">
    <source>
        <dbReference type="SAM" id="MobiDB-lite"/>
    </source>
</evidence>
<name>A0ABW6JU82_STRCE</name>
<comment type="caution">
    <text evidence="3">The sequence shown here is derived from an EMBL/GenBank/DDBJ whole genome shotgun (WGS) entry which is preliminary data.</text>
</comment>
<dbReference type="RefSeq" id="WP_381728912.1">
    <property type="nucleotide sequence ID" value="NZ_JBHVBU010000200.1"/>
</dbReference>
<organism evidence="3 4">
    <name type="scientific">Streptomyces cellulosae</name>
    <dbReference type="NCBI Taxonomy" id="1968"/>
    <lineage>
        <taxon>Bacteria</taxon>
        <taxon>Bacillati</taxon>
        <taxon>Actinomycetota</taxon>
        <taxon>Actinomycetes</taxon>
        <taxon>Kitasatosporales</taxon>
        <taxon>Streptomycetaceae</taxon>
        <taxon>Streptomyces</taxon>
    </lineage>
</organism>
<feature type="region of interest" description="Disordered" evidence="1">
    <location>
        <begin position="1"/>
        <end position="23"/>
    </location>
</feature>
<gene>
    <name evidence="3" type="ORF">ACFU0X_33605</name>
</gene>
<proteinExistence type="predicted"/>
<evidence type="ECO:0000313" key="3">
    <source>
        <dbReference type="EMBL" id="MFE7967917.1"/>
    </source>
</evidence>
<feature type="domain" description="GTPase HflX N-terminal" evidence="2">
    <location>
        <begin position="87"/>
        <end position="132"/>
    </location>
</feature>
<evidence type="ECO:0000313" key="4">
    <source>
        <dbReference type="Proteomes" id="UP001600650"/>
    </source>
</evidence>
<feature type="compositionally biased region" description="Basic residues" evidence="1">
    <location>
        <begin position="1"/>
        <end position="13"/>
    </location>
</feature>
<sequence>MHQPRRRGRRPSRRGTAEPARHASYQLPFEGADVVLVGFFSGKQKDYETVMAEGAARLAADGARVVARIVQRRGVSDGGARKMSLPFSSRTLLRQGKVREVAHAADRTDADAVVFTNPLTEHQRLALTALLGRPAVGLADLLGSG</sequence>